<dbReference type="CDD" id="cd13972">
    <property type="entry name" value="UbiB"/>
    <property type="match status" value="1"/>
</dbReference>
<keyword evidence="6" id="KW-0831">Ubiquinone biosynthesis</keyword>
<dbReference type="RefSeq" id="WP_015389952.1">
    <property type="nucleotide sequence ID" value="NC_020285.1"/>
</dbReference>
<evidence type="ECO:0000313" key="15">
    <source>
        <dbReference type="EMBL" id="AGF49515.1"/>
    </source>
</evidence>
<dbReference type="InterPro" id="IPR011009">
    <property type="entry name" value="Kinase-like_dom_sf"/>
</dbReference>
<dbReference type="GO" id="GO:0005524">
    <property type="term" value="F:ATP binding"/>
    <property type="evidence" value="ECO:0007669"/>
    <property type="project" value="UniProtKB-KW"/>
</dbReference>
<keyword evidence="7 13" id="KW-0812">Transmembrane</keyword>
<dbReference type="NCBIfam" id="TIGR01982">
    <property type="entry name" value="UbiB"/>
    <property type="match status" value="1"/>
</dbReference>
<evidence type="ECO:0000256" key="9">
    <source>
        <dbReference type="ARBA" id="ARBA00022777"/>
    </source>
</evidence>
<dbReference type="InterPro" id="IPR004147">
    <property type="entry name" value="ABC1_dom"/>
</dbReference>
<feature type="transmembrane region" description="Helical" evidence="13">
    <location>
        <begin position="493"/>
        <end position="512"/>
    </location>
</feature>
<dbReference type="Pfam" id="PF03109">
    <property type="entry name" value="ABC1"/>
    <property type="match status" value="1"/>
</dbReference>
<keyword evidence="10" id="KW-0067">ATP-binding</keyword>
<feature type="domain" description="ABC1 atypical kinase-like" evidence="14">
    <location>
        <begin position="89"/>
        <end position="341"/>
    </location>
</feature>
<dbReference type="UniPathway" id="UPA00232"/>
<evidence type="ECO:0000256" key="6">
    <source>
        <dbReference type="ARBA" id="ARBA00022688"/>
    </source>
</evidence>
<keyword evidence="8" id="KW-0547">Nucleotide-binding</keyword>
<dbReference type="PATRIC" id="fig|1208922.3.peg.67"/>
<evidence type="ECO:0000256" key="4">
    <source>
        <dbReference type="ARBA" id="ARBA00022519"/>
    </source>
</evidence>
<dbReference type="InterPro" id="IPR050154">
    <property type="entry name" value="UbiB_kinase"/>
</dbReference>
<keyword evidence="9" id="KW-0418">Kinase</keyword>
<proteinExistence type="inferred from homology"/>
<evidence type="ECO:0000256" key="12">
    <source>
        <dbReference type="ARBA" id="ARBA00023136"/>
    </source>
</evidence>
<evidence type="ECO:0000256" key="7">
    <source>
        <dbReference type="ARBA" id="ARBA00022692"/>
    </source>
</evidence>
<keyword evidence="3" id="KW-1003">Cell membrane</keyword>
<dbReference type="PANTHER" id="PTHR10566:SF113">
    <property type="entry name" value="PROTEIN ACTIVITY OF BC1 COMPLEX KINASE 7, CHLOROPLASTIC"/>
    <property type="match status" value="1"/>
</dbReference>
<dbReference type="KEGG" id="kbt:BCUE_0285"/>
<keyword evidence="16" id="KW-1185">Reference proteome</keyword>
<keyword evidence="12 13" id="KW-0472">Membrane</keyword>
<keyword evidence="5" id="KW-0808">Transferase</keyword>
<comment type="similarity">
    <text evidence="2">Belongs to the protein kinase superfamily. ADCK protein kinase family.</text>
</comment>
<gene>
    <name evidence="15" type="ORF">BCUE_0285</name>
</gene>
<evidence type="ECO:0000256" key="8">
    <source>
        <dbReference type="ARBA" id="ARBA00022741"/>
    </source>
</evidence>
<sequence>MYSIARLIYIIFIAIRHGLPQLLISSGSSRISNFFIKMISSFSRDEIDRAKSFRLALEKLGPLFVKLGQSLSGRNDLLPDDITLELAVLYDKVSPFSSNEVISCIENSFGKPIDILFLSFNEIPAAAASVAQVHFATIHDGREVAVKVLRPGILELIDRDLALLRFLSKIINFFWSDSNRLKLKEVIDEFDKYLHKEIDLKCEAANCSQIRSNFNSDPQRKEMLIVPNIIWDLTNSSVLTMERMYGIPINQIDNLRNVGLNTSDLAYRGIHIFLLQVFEDGFFHADMHPGNIYISYDRNTFGSYIALDFGIVGCLSDSDKNYLAQNLVAFFHKDYKSVAKLHIESGWVSRDTIVEDLESSIRTVCEPYFGKPLSELSIGKLLLKLFQVSRSFNMEVQSQLVLLQKTLLNVESLGIQLDPTLNLWETAKPYLEKWLRSKVGFYAFSSSLKNEALKLSTILPVMPRLLHDSLLYKGLDIRILEELARNVRNNKSIIVLSIITNILIISLILLYLY</sequence>
<evidence type="ECO:0000256" key="5">
    <source>
        <dbReference type="ARBA" id="ARBA00022679"/>
    </source>
</evidence>
<dbReference type="EMBL" id="CP003807">
    <property type="protein sequence ID" value="AGF49515.1"/>
    <property type="molecule type" value="Genomic_DNA"/>
</dbReference>
<evidence type="ECO:0000256" key="13">
    <source>
        <dbReference type="SAM" id="Phobius"/>
    </source>
</evidence>
<evidence type="ECO:0000256" key="2">
    <source>
        <dbReference type="ARBA" id="ARBA00009670"/>
    </source>
</evidence>
<dbReference type="Proteomes" id="UP000011563">
    <property type="component" value="Chromosome"/>
</dbReference>
<dbReference type="PANTHER" id="PTHR10566">
    <property type="entry name" value="CHAPERONE-ACTIVITY OF BC1 COMPLEX CABC1 -RELATED"/>
    <property type="match status" value="1"/>
</dbReference>
<evidence type="ECO:0000256" key="10">
    <source>
        <dbReference type="ARBA" id="ARBA00022840"/>
    </source>
</evidence>
<accession>M1MCJ1</accession>
<keyword evidence="11 13" id="KW-1133">Transmembrane helix</keyword>
<evidence type="ECO:0000256" key="11">
    <source>
        <dbReference type="ARBA" id="ARBA00022989"/>
    </source>
</evidence>
<keyword evidence="4" id="KW-0997">Cell inner membrane</keyword>
<organism evidence="15 16">
    <name type="scientific">Candidatus Kinetoplastidibacterium blastocrithidiae TCC012E</name>
    <dbReference type="NCBI Taxonomy" id="1208922"/>
    <lineage>
        <taxon>Bacteria</taxon>
        <taxon>Pseudomonadati</taxon>
        <taxon>Pseudomonadota</taxon>
        <taxon>Betaproteobacteria</taxon>
        <taxon>Candidatus Kinetoplastidibacterium</taxon>
    </lineage>
</organism>
<reference evidence="15 16" key="1">
    <citation type="journal article" date="2013" name="Genome Biol. Evol.">
        <title>Genome evolution and phylogenomic analysis of candidatus kinetoplastibacterium, the betaproteobacterial endosymbionts of strigomonas and angomonas.</title>
        <authorList>
            <person name="Alves J.M."/>
            <person name="Serrano M.G."/>
            <person name="Maia da Silva F."/>
            <person name="Voegtly L.J."/>
            <person name="Matveyev A.V."/>
            <person name="Teixeira M.M."/>
            <person name="Camargo E.P."/>
            <person name="Buck G.A."/>
        </authorList>
    </citation>
    <scope>NUCLEOTIDE SEQUENCE [LARGE SCALE GENOMIC DNA]</scope>
    <source>
        <strain evidence="15 16">TCC012E</strain>
    </source>
</reference>
<dbReference type="HOGENOM" id="CLU_006533_0_0_4"/>
<name>M1MCJ1_9PROT</name>
<dbReference type="InterPro" id="IPR045308">
    <property type="entry name" value="UbiB_bact"/>
</dbReference>
<dbReference type="AlphaFoldDB" id="M1MCJ1"/>
<evidence type="ECO:0000313" key="16">
    <source>
        <dbReference type="Proteomes" id="UP000011563"/>
    </source>
</evidence>
<keyword evidence="15" id="KW-0830">Ubiquinone</keyword>
<comment type="pathway">
    <text evidence="1">Cofactor biosynthesis; ubiquinone biosynthesis [regulation].</text>
</comment>
<evidence type="ECO:0000256" key="3">
    <source>
        <dbReference type="ARBA" id="ARBA00022475"/>
    </source>
</evidence>
<dbReference type="SUPFAM" id="SSF56112">
    <property type="entry name" value="Protein kinase-like (PK-like)"/>
    <property type="match status" value="1"/>
</dbReference>
<dbReference type="GO" id="GO:0006744">
    <property type="term" value="P:ubiquinone biosynthetic process"/>
    <property type="evidence" value="ECO:0007669"/>
    <property type="project" value="UniProtKB-UniPathway"/>
</dbReference>
<protein>
    <submittedName>
        <fullName evidence="15">Ubiquinone biosynthesis protein</fullName>
    </submittedName>
</protein>
<dbReference type="GO" id="GO:0016301">
    <property type="term" value="F:kinase activity"/>
    <property type="evidence" value="ECO:0007669"/>
    <property type="project" value="UniProtKB-KW"/>
</dbReference>
<evidence type="ECO:0000256" key="1">
    <source>
        <dbReference type="ARBA" id="ARBA00005020"/>
    </source>
</evidence>
<evidence type="ECO:0000259" key="14">
    <source>
        <dbReference type="Pfam" id="PF03109"/>
    </source>
</evidence>
<dbReference type="InterPro" id="IPR010232">
    <property type="entry name" value="UbiB"/>
</dbReference>